<name>A0ABT5KTH6_9BURK</name>
<proteinExistence type="predicted"/>
<dbReference type="RefSeq" id="WP_273597355.1">
    <property type="nucleotide sequence ID" value="NZ_JAQQXS010000012.1"/>
</dbReference>
<comment type="caution">
    <text evidence="1">The sequence shown here is derived from an EMBL/GenBank/DDBJ whole genome shotgun (WGS) entry which is preliminary data.</text>
</comment>
<reference evidence="1 2" key="1">
    <citation type="submission" date="2022-10" db="EMBL/GenBank/DDBJ databases">
        <title>paucibacter sp. hw8 Genome sequencing.</title>
        <authorList>
            <person name="Park S."/>
        </authorList>
    </citation>
    <scope>NUCLEOTIDE SEQUENCE [LARGE SCALE GENOMIC DNA]</scope>
    <source>
        <strain evidence="2">hw8</strain>
    </source>
</reference>
<dbReference type="EMBL" id="JAQQXS010000012">
    <property type="protein sequence ID" value="MDC8786238.1"/>
    <property type="molecule type" value="Genomic_DNA"/>
</dbReference>
<evidence type="ECO:0000313" key="1">
    <source>
        <dbReference type="EMBL" id="MDC8786238.1"/>
    </source>
</evidence>
<protein>
    <recommendedName>
        <fullName evidence="3">TIGR02301 family protein</fullName>
    </recommendedName>
</protein>
<keyword evidence="2" id="KW-1185">Reference proteome</keyword>
<organism evidence="1 2">
    <name type="scientific">Roseateles koreensis</name>
    <dbReference type="NCBI Taxonomy" id="2987526"/>
    <lineage>
        <taxon>Bacteria</taxon>
        <taxon>Pseudomonadati</taxon>
        <taxon>Pseudomonadota</taxon>
        <taxon>Betaproteobacteria</taxon>
        <taxon>Burkholderiales</taxon>
        <taxon>Sphaerotilaceae</taxon>
        <taxon>Roseateles</taxon>
    </lineage>
</organism>
<dbReference type="Proteomes" id="UP001219862">
    <property type="component" value="Unassembled WGS sequence"/>
</dbReference>
<accession>A0ABT5KTH6</accession>
<sequence length="136" mass="15411">MLLTTSIPFVSAQELPREFKLLSARDLTFACTVHTTFLATTAAHSSDATSRSNATDAMRLALVWMREAAREQATQAETLDWRRRVEALGSEQLREQATYCIRHASMMFNAMPATMQRDLKDEAQQRASKLMAREKN</sequence>
<evidence type="ECO:0008006" key="3">
    <source>
        <dbReference type="Google" id="ProtNLM"/>
    </source>
</evidence>
<evidence type="ECO:0000313" key="2">
    <source>
        <dbReference type="Proteomes" id="UP001219862"/>
    </source>
</evidence>
<gene>
    <name evidence="1" type="ORF">PRZ01_13670</name>
</gene>